<dbReference type="Pfam" id="PF25681">
    <property type="entry name" value="Phage_TTP_17"/>
    <property type="match status" value="1"/>
</dbReference>
<dbReference type="Proteomes" id="UP000195755">
    <property type="component" value="Chromosome"/>
</dbReference>
<accession>A0A1Z2KY92</accession>
<gene>
    <name evidence="1" type="ORF">SMD11_1250</name>
</gene>
<dbReference type="EMBL" id="CP021744">
    <property type="protein sequence ID" value="ARZ66911.1"/>
    <property type="molecule type" value="Genomic_DNA"/>
</dbReference>
<evidence type="ECO:0000313" key="2">
    <source>
        <dbReference type="Proteomes" id="UP000195755"/>
    </source>
</evidence>
<organism evidence="1 2">
    <name type="scientific">Streptomyces albireticuli</name>
    <dbReference type="NCBI Taxonomy" id="1940"/>
    <lineage>
        <taxon>Bacteria</taxon>
        <taxon>Bacillati</taxon>
        <taxon>Actinomycetota</taxon>
        <taxon>Actinomycetes</taxon>
        <taxon>Kitasatosporales</taxon>
        <taxon>Streptomycetaceae</taxon>
        <taxon>Streptomyces</taxon>
    </lineage>
</organism>
<dbReference type="InterPro" id="IPR058154">
    <property type="entry name" value="Bxb1_TTP-like"/>
</dbReference>
<dbReference type="AlphaFoldDB" id="A0A1Z2KY92"/>
<proteinExistence type="predicted"/>
<dbReference type="OrthoDB" id="4227414at2"/>
<name>A0A1Z2KY92_9ACTN</name>
<dbReference type="KEGG" id="salj:SMD11_1250"/>
<protein>
    <submittedName>
        <fullName evidence="1">Uncharacterized protein</fullName>
    </submittedName>
</protein>
<sequence>MTETGNAQRIRFAPNGALYIAPAPKVGDSLGAGTVLPTGLDKLGPPYKNVGFIDEGGVTITPEISTDPVKVWQSSVPVLYNTKESSFKIKATLMETSRLTTELFFGAKWVESKETPGLFRLDLKSTPELTEIALVVDWSQSKTQYRCVIGRAMISDRGAIQLQRAENGKFELTIEALDYNGSLGYLLTNDDLHEAGNTVVEPAAARLSGNTVEQGGSVVLTGEHFAAGKPAAITVTGPSEGKVTATQVSTDDQGNLTSTVSVAADTTEGVYLIKAAVAGVEVQAGSLTVKAKSTPK</sequence>
<reference evidence="1 2" key="1">
    <citation type="submission" date="2017-06" db="EMBL/GenBank/DDBJ databases">
        <title>Streptomyces albireticuli Genome sequencing and assembly.</title>
        <authorList>
            <person name="Wang Y."/>
            <person name="Du B."/>
            <person name="Ding Y."/>
            <person name="Liu H."/>
            <person name="Hou Q."/>
            <person name="Liu K."/>
            <person name="Yao L."/>
            <person name="Wang C."/>
        </authorList>
    </citation>
    <scope>NUCLEOTIDE SEQUENCE [LARGE SCALE GENOMIC DNA]</scope>
    <source>
        <strain evidence="1 2">MDJK11</strain>
    </source>
</reference>
<evidence type="ECO:0000313" key="1">
    <source>
        <dbReference type="EMBL" id="ARZ66911.1"/>
    </source>
</evidence>
<dbReference type="RefSeq" id="WP_087925447.1">
    <property type="nucleotide sequence ID" value="NZ_CP021744.1"/>
</dbReference>